<dbReference type="InParanoid" id="E9E753"/>
<dbReference type="InterPro" id="IPR000073">
    <property type="entry name" value="AB_hydrolase_1"/>
</dbReference>
<keyword evidence="4" id="KW-1185">Reference proteome</keyword>
<keyword evidence="3" id="KW-0378">Hydrolase</keyword>
<organism evidence="4">
    <name type="scientific">Metarhizium acridum (strain CQMa 102)</name>
    <dbReference type="NCBI Taxonomy" id="655827"/>
    <lineage>
        <taxon>Eukaryota</taxon>
        <taxon>Fungi</taxon>
        <taxon>Dikarya</taxon>
        <taxon>Ascomycota</taxon>
        <taxon>Pezizomycotina</taxon>
        <taxon>Sordariomycetes</taxon>
        <taxon>Hypocreomycetidae</taxon>
        <taxon>Hypocreales</taxon>
        <taxon>Clavicipitaceae</taxon>
        <taxon>Metarhizium</taxon>
    </lineage>
</organism>
<dbReference type="OMA" id="KQSHDSW"/>
<sequence>MDLQFDATADDNVPPIPNRHHIHVSQREARDLQPRPSRNSRRQSPQRTARPVIPPASPEVISNLITSLSAISQPTSSHFESHPAAVNFALPTSPVSPSSGSFGVDYGAYTRSEPEEPTQDPTSLDNLAASPPIVRTSKPTSGYSPLTGPKSPSTRSTSRESGSGLRSFIRSNSVASRPSSPASATSKNDDTHSIGNLSIERGSAPTPELKHHRSHDSWGKKTGRSTKGLMYMSSKERLREREFERKRLPRRSGSQSESGRGTPNSTMNNGARPDPSLAETVINEEPGSHSDSPGLNEPKKLDSPQPIPARDSSLRKSRTHQKRTSARRSKRDGDTPASIAIPETEEHVASDVPPQSPQQQQQHTRTGSETGTQGKSFLLGPEECPASPVSASRAPQPLPDLNMEAVNYNDEGAAPFPAVSQRRRESHSAERSSSRLSGRLSPAPKEALRVKRSSSRLKRLSGPLSPRSESRSSAAASPEPAQQAQQQAYPAGYERPGSADSVDDAVESYLCSPRLSQKIRHPQTGRVISFSEVGDANGSAVFCCVGMGLTRYITAFYDELALTLKLRLITPDRPGVGDSEPYADGTTTPLSWPGTYPTHLCDRREVQLLTGADDVYAICQALKITKFSILAHSAGAIYALATALRMPQHIRGRIHLLAPWIPPSQMNVFGGSQTLPPTNAIPTSQKILRALPTPLLKAANSSFMTATSSSITSSLPKNPRRAKRKSNTHGKDNNTGNRNAMQMNDKENLNSTAQGKDKLEGGQAENGFDSPNMSEHMDQIQPVGGNGVNGGSVMAESTLDIMTDKERQMTYDTRLTHAIWELATTGANPAVDLLVCLERRHTIGFRYVDITRPVVIHHGSRDTRVPVENVKWLGKTMRRCEVRVLEGEGHGLMASATVMGSVLMEMSKEWEDWMRLTGADGRKDRERGRRGTIVR</sequence>
<dbReference type="InterPro" id="IPR029058">
    <property type="entry name" value="AB_hydrolase_fold"/>
</dbReference>
<evidence type="ECO:0000259" key="2">
    <source>
        <dbReference type="Pfam" id="PF00561"/>
    </source>
</evidence>
<feature type="compositionally biased region" description="Polar residues" evidence="1">
    <location>
        <begin position="363"/>
        <end position="375"/>
    </location>
</feature>
<gene>
    <name evidence="3" type="ORF">MAC_05701</name>
</gene>
<evidence type="ECO:0000256" key="1">
    <source>
        <dbReference type="SAM" id="MobiDB-lite"/>
    </source>
</evidence>
<dbReference type="OrthoDB" id="435520at2759"/>
<feature type="region of interest" description="Disordered" evidence="1">
    <location>
        <begin position="106"/>
        <end position="501"/>
    </location>
</feature>
<dbReference type="Gene3D" id="3.40.50.1820">
    <property type="entry name" value="alpha/beta hydrolase"/>
    <property type="match status" value="1"/>
</dbReference>
<reference evidence="3 4" key="1">
    <citation type="journal article" date="2011" name="PLoS Genet.">
        <title>Genome sequencing and comparative transcriptomics of the model entomopathogenic fungi Metarhizium anisopliae and M. acridum.</title>
        <authorList>
            <person name="Gao Q."/>
            <person name="Jin K."/>
            <person name="Ying S.H."/>
            <person name="Zhang Y."/>
            <person name="Xiao G."/>
            <person name="Shang Y."/>
            <person name="Duan Z."/>
            <person name="Hu X."/>
            <person name="Xie X.Q."/>
            <person name="Zhou G."/>
            <person name="Peng G."/>
            <person name="Luo Z."/>
            <person name="Huang W."/>
            <person name="Wang B."/>
            <person name="Fang W."/>
            <person name="Wang S."/>
            <person name="Zhong Y."/>
            <person name="Ma L.J."/>
            <person name="St Leger R.J."/>
            <person name="Zhao G.P."/>
            <person name="Pei Y."/>
            <person name="Feng M.G."/>
            <person name="Xia Y."/>
            <person name="Wang C."/>
        </authorList>
    </citation>
    <scope>NUCLEOTIDE SEQUENCE [LARGE SCALE GENOMIC DNA]</scope>
    <source>
        <strain evidence="3 4">CQMa 102</strain>
    </source>
</reference>
<feature type="region of interest" description="Disordered" evidence="1">
    <location>
        <begin position="1"/>
        <end position="58"/>
    </location>
</feature>
<feature type="compositionally biased region" description="Low complexity" evidence="1">
    <location>
        <begin position="147"/>
        <end position="186"/>
    </location>
</feature>
<dbReference type="Proteomes" id="UP000002499">
    <property type="component" value="Unassembled WGS sequence"/>
</dbReference>
<dbReference type="EMBL" id="GL698514">
    <property type="protein sequence ID" value="EFY88228.1"/>
    <property type="molecule type" value="Genomic_DNA"/>
</dbReference>
<feature type="region of interest" description="Disordered" evidence="1">
    <location>
        <begin position="707"/>
        <end position="792"/>
    </location>
</feature>
<dbReference type="GO" id="GO:0016787">
    <property type="term" value="F:hydrolase activity"/>
    <property type="evidence" value="ECO:0007669"/>
    <property type="project" value="UniProtKB-KW"/>
</dbReference>
<dbReference type="InterPro" id="IPR050471">
    <property type="entry name" value="AB_hydrolase"/>
</dbReference>
<feature type="compositionally biased region" description="Polar residues" evidence="1">
    <location>
        <begin position="733"/>
        <end position="742"/>
    </location>
</feature>
<dbReference type="PANTHER" id="PTHR43433">
    <property type="entry name" value="HYDROLASE, ALPHA/BETA FOLD FAMILY PROTEIN"/>
    <property type="match status" value="1"/>
</dbReference>
<feature type="compositionally biased region" description="Basic and acidic residues" evidence="1">
    <location>
        <begin position="234"/>
        <end position="246"/>
    </location>
</feature>
<feature type="compositionally biased region" description="Low complexity" evidence="1">
    <location>
        <begin position="251"/>
        <end position="261"/>
    </location>
</feature>
<dbReference type="HOGENOM" id="CLU_005757_0_0_1"/>
<evidence type="ECO:0000313" key="3">
    <source>
        <dbReference type="EMBL" id="EFY88228.1"/>
    </source>
</evidence>
<feature type="compositionally biased region" description="Low complexity" evidence="1">
    <location>
        <begin position="460"/>
        <end position="493"/>
    </location>
</feature>
<accession>E9E753</accession>
<dbReference type="AlphaFoldDB" id="E9E753"/>
<feature type="compositionally biased region" description="Basic residues" evidence="1">
    <location>
        <begin position="315"/>
        <end position="330"/>
    </location>
</feature>
<protein>
    <submittedName>
        <fullName evidence="3">Hydrolase</fullName>
    </submittedName>
</protein>
<feature type="domain" description="AB hydrolase-1" evidence="2">
    <location>
        <begin position="565"/>
        <end position="668"/>
    </location>
</feature>
<name>E9E753_METAQ</name>
<feature type="compositionally biased region" description="Low complexity" evidence="1">
    <location>
        <begin position="34"/>
        <end position="47"/>
    </location>
</feature>
<feature type="compositionally biased region" description="Basic residues" evidence="1">
    <location>
        <begin position="450"/>
        <end position="459"/>
    </location>
</feature>
<dbReference type="eggNOG" id="ENOG502QTP8">
    <property type="taxonomic scope" value="Eukaryota"/>
</dbReference>
<dbReference type="SUPFAM" id="SSF53474">
    <property type="entry name" value="alpha/beta-Hydrolases"/>
    <property type="match status" value="1"/>
</dbReference>
<evidence type="ECO:0000313" key="4">
    <source>
        <dbReference type="Proteomes" id="UP000002499"/>
    </source>
</evidence>
<dbReference type="PANTHER" id="PTHR43433:SF10">
    <property type="entry name" value="AB HYDROLASE-1 DOMAIN-CONTAINING PROTEIN"/>
    <property type="match status" value="1"/>
</dbReference>
<feature type="compositionally biased region" description="Basic residues" evidence="1">
    <location>
        <begin position="718"/>
        <end position="728"/>
    </location>
</feature>
<feature type="compositionally biased region" description="Polar residues" evidence="1">
    <location>
        <begin position="707"/>
        <end position="716"/>
    </location>
</feature>
<feature type="compositionally biased region" description="Basic and acidic residues" evidence="1">
    <location>
        <begin position="422"/>
        <end position="433"/>
    </location>
</feature>
<dbReference type="Pfam" id="PF00561">
    <property type="entry name" value="Abhydrolase_1"/>
    <property type="match status" value="1"/>
</dbReference>
<proteinExistence type="predicted"/>